<dbReference type="AlphaFoldDB" id="A0A8S9QS73"/>
<evidence type="ECO:0000313" key="2">
    <source>
        <dbReference type="EMBL" id="KAF3555353.1"/>
    </source>
</evidence>
<organism evidence="2 3">
    <name type="scientific">Brassica cretica</name>
    <name type="common">Mustard</name>
    <dbReference type="NCBI Taxonomy" id="69181"/>
    <lineage>
        <taxon>Eukaryota</taxon>
        <taxon>Viridiplantae</taxon>
        <taxon>Streptophyta</taxon>
        <taxon>Embryophyta</taxon>
        <taxon>Tracheophyta</taxon>
        <taxon>Spermatophyta</taxon>
        <taxon>Magnoliopsida</taxon>
        <taxon>eudicotyledons</taxon>
        <taxon>Gunneridae</taxon>
        <taxon>Pentapetalae</taxon>
        <taxon>rosids</taxon>
        <taxon>malvids</taxon>
        <taxon>Brassicales</taxon>
        <taxon>Brassicaceae</taxon>
        <taxon>Brassiceae</taxon>
        <taxon>Brassica</taxon>
    </lineage>
</organism>
<sequence length="305" mass="34652">MGSWGRMRKIECNEVIMVKEKGKMFEENDTKWVRVPERGSKRSFPHRSTNRGDEGNSMHRSSRWERSRSIILLKHLSFSSNSHEDRGRHYTRRERRPLRAVREDVFEEGEIKSNLKSTQCTAREEEEKMIKVASPAKERQLSPVNASDAEVINKPLVIEDGLDLVNGYLEDGTKAVEEDGMEMEEEQMMQDGNDKQVDLDDEFQSLTDGEEKEKMQDEGDDIREEDSVIVSGAAMEEGAGDAEKKVCSRKQLFVSTAGGAANKKFVQVLLSPRKRTNVKQNPRKTGGSKQVEAKGPLHPKPFTKP</sequence>
<name>A0A8S9QS73_BRACR</name>
<feature type="region of interest" description="Disordered" evidence="1">
    <location>
        <begin position="36"/>
        <end position="62"/>
    </location>
</feature>
<accession>A0A8S9QS73</accession>
<feature type="region of interest" description="Disordered" evidence="1">
    <location>
        <begin position="270"/>
        <end position="305"/>
    </location>
</feature>
<proteinExistence type="predicted"/>
<reference evidence="2" key="1">
    <citation type="submission" date="2019-12" db="EMBL/GenBank/DDBJ databases">
        <title>Genome sequencing and annotation of Brassica cretica.</title>
        <authorList>
            <person name="Studholme D.J."/>
            <person name="Sarris P."/>
        </authorList>
    </citation>
    <scope>NUCLEOTIDE SEQUENCE</scope>
    <source>
        <strain evidence="2">PFS-109/04</strain>
        <tissue evidence="2">Leaf</tissue>
    </source>
</reference>
<feature type="region of interest" description="Disordered" evidence="1">
    <location>
        <begin position="202"/>
        <end position="224"/>
    </location>
</feature>
<comment type="caution">
    <text evidence="2">The sequence shown here is derived from an EMBL/GenBank/DDBJ whole genome shotgun (WGS) entry which is preliminary data.</text>
</comment>
<gene>
    <name evidence="2" type="ORF">F2Q69_00011546</name>
</gene>
<feature type="compositionally biased region" description="Basic and acidic residues" evidence="1">
    <location>
        <begin position="50"/>
        <end position="62"/>
    </location>
</feature>
<dbReference type="EMBL" id="QGKX02000996">
    <property type="protein sequence ID" value="KAF3555353.1"/>
    <property type="molecule type" value="Genomic_DNA"/>
</dbReference>
<evidence type="ECO:0000256" key="1">
    <source>
        <dbReference type="SAM" id="MobiDB-lite"/>
    </source>
</evidence>
<dbReference type="Proteomes" id="UP000712600">
    <property type="component" value="Unassembled WGS sequence"/>
</dbReference>
<evidence type="ECO:0000313" key="3">
    <source>
        <dbReference type="Proteomes" id="UP000712600"/>
    </source>
</evidence>
<protein>
    <submittedName>
        <fullName evidence="2">Uncharacterized protein</fullName>
    </submittedName>
</protein>